<dbReference type="Proteomes" id="UP000183028">
    <property type="component" value="Unassembled WGS sequence"/>
</dbReference>
<dbReference type="Pfam" id="PF01136">
    <property type="entry name" value="Peptidase_U32"/>
    <property type="match status" value="1"/>
</dbReference>
<dbReference type="GO" id="GO:0006508">
    <property type="term" value="P:proteolysis"/>
    <property type="evidence" value="ECO:0007669"/>
    <property type="project" value="UniProtKB-KW"/>
</dbReference>
<evidence type="ECO:0000259" key="1">
    <source>
        <dbReference type="Pfam" id="PF12392"/>
    </source>
</evidence>
<dbReference type="SUPFAM" id="SSF110395">
    <property type="entry name" value="CutC-like"/>
    <property type="match status" value="1"/>
</dbReference>
<proteinExistence type="predicted"/>
<dbReference type="PANTHER" id="PTHR30217">
    <property type="entry name" value="PEPTIDASE U32 FAMILY"/>
    <property type="match status" value="1"/>
</dbReference>
<dbReference type="InterPro" id="IPR001539">
    <property type="entry name" value="Peptidase_U32"/>
</dbReference>
<sequence length="768" mass="88242">MNRIEIFAPAGDMESLKAAIANGADAIYLGPDLFSARAFAKNFSLPEIKEAVEYAHLHNVRIFITVNILYHDEEFEKLFHYIDCFYEYQVDALLIQDIGLLKAVRKRYPDFEVHVSTQMTLNSLEAVRYFEDLGVTRIVVSRENSIEEIRYIKEHSPLEVEVFAHGALCVSYSGQCLMSSMIGKRSGNRGACAQPCRMTYQLKEDGHVIEEEAFLLSPRDLCTIDHLQEYIDANVTSLKLEGRMKKPEYVAAITKAYRKAVDHCYGAKENYTKDDIHDMKQMFNRHYTTGFPFHDAHIVDTDFSGNRGMPLGVVVSYNRKRKVVAIKLSDELKQGDSILFKSVDAGRPVNKIYLKGKLVNKGSPGEIVEIEFDTPVFKGEVMKTVSIDTLKKLDETFMHEKKYRSITFILHAHKDLYLTLEAISGNEHVTITSEHLIEEARNTPTDAARITKQLSKLGSTIYTIDDINLDMDKNINIPISLLNSLRRDAVDALNERFAHMKLHHLQPQSLPLPKVRTPHKSNYIVVRTIEQLQTVIHEDNVYMYYDEETAEEAFELLTGHNQPVNFYMPRINTDEDIQRILSNPIIDKVKSLIVNDYGLYRLLKDKHVILGTGFNITNSLSASSFDESIIASYETSRLELEKMSKVTNELIVQIYGKTENMITEHCLVSQHYFQKKIKHCHRCKGHTYTLVDRKGYEFTLFTDERCRNHILHNVPLLIESYGSLDVSTLLFFLDEEPETIKEVLKAYKTNSFHEYRKQITSTSGYYKA</sequence>
<reference evidence="3" key="1">
    <citation type="submission" date="2016-10" db="EMBL/GenBank/DDBJ databases">
        <authorList>
            <person name="Varghese N."/>
        </authorList>
    </citation>
    <scope>NUCLEOTIDE SEQUENCE [LARGE SCALE GENOMIC DNA]</scope>
    <source>
        <strain evidence="3">DSM 20406</strain>
    </source>
</reference>
<gene>
    <name evidence="2" type="ORF">SAMN04487834_100186</name>
</gene>
<organism evidence="2 3">
    <name type="scientific">Sharpea azabuensis</name>
    <dbReference type="NCBI Taxonomy" id="322505"/>
    <lineage>
        <taxon>Bacteria</taxon>
        <taxon>Bacillati</taxon>
        <taxon>Bacillota</taxon>
        <taxon>Erysipelotrichia</taxon>
        <taxon>Erysipelotrichales</taxon>
        <taxon>Coprobacillaceae</taxon>
        <taxon>Sharpea</taxon>
    </lineage>
</organism>
<name>A0A1H6QEX4_9FIRM</name>
<keyword evidence="3" id="KW-1185">Reference proteome</keyword>
<dbReference type="AlphaFoldDB" id="A0A1H6QEX4"/>
<protein>
    <submittedName>
        <fullName evidence="2">Putative protease</fullName>
    </submittedName>
</protein>
<dbReference type="PROSITE" id="PS01276">
    <property type="entry name" value="PEPTIDASE_U32"/>
    <property type="match status" value="1"/>
</dbReference>
<accession>A0A1H6QEX4</accession>
<feature type="domain" description="Peptidase U32 collagenase" evidence="1">
    <location>
        <begin position="386"/>
        <end position="496"/>
    </location>
</feature>
<keyword evidence="2" id="KW-0378">Hydrolase</keyword>
<dbReference type="InterPro" id="IPR051454">
    <property type="entry name" value="RNA/ubiquinone_mod_enzymes"/>
</dbReference>
<evidence type="ECO:0000313" key="2">
    <source>
        <dbReference type="EMBL" id="SEI37765.1"/>
    </source>
</evidence>
<dbReference type="eggNOG" id="COG0826">
    <property type="taxonomic scope" value="Bacteria"/>
</dbReference>
<dbReference type="EMBL" id="FNYK01000001">
    <property type="protein sequence ID" value="SEI37765.1"/>
    <property type="molecule type" value="Genomic_DNA"/>
</dbReference>
<dbReference type="InterPro" id="IPR036822">
    <property type="entry name" value="CutC-like_dom_sf"/>
</dbReference>
<evidence type="ECO:0000313" key="3">
    <source>
        <dbReference type="Proteomes" id="UP000183028"/>
    </source>
</evidence>
<dbReference type="STRING" id="322505.SAMN04487836_101127"/>
<dbReference type="OrthoDB" id="9807498at2"/>
<dbReference type="RefSeq" id="WP_074731079.1">
    <property type="nucleotide sequence ID" value="NZ_FNYK01000001.1"/>
</dbReference>
<dbReference type="Pfam" id="PF12392">
    <property type="entry name" value="DUF3656"/>
    <property type="match status" value="1"/>
</dbReference>
<dbReference type="GO" id="GO:0008233">
    <property type="term" value="F:peptidase activity"/>
    <property type="evidence" value="ECO:0007669"/>
    <property type="project" value="UniProtKB-KW"/>
</dbReference>
<keyword evidence="2" id="KW-0645">Protease</keyword>
<dbReference type="InterPro" id="IPR020988">
    <property type="entry name" value="Pept_U32_collagenase"/>
</dbReference>
<dbReference type="PANTHER" id="PTHR30217:SF10">
    <property type="entry name" value="23S RRNA 5-HYDROXYCYTIDINE C2501 SYNTHASE"/>
    <property type="match status" value="1"/>
</dbReference>